<dbReference type="CDD" id="cd01949">
    <property type="entry name" value="GGDEF"/>
    <property type="match status" value="1"/>
</dbReference>
<dbReference type="Gene3D" id="3.30.70.270">
    <property type="match status" value="1"/>
</dbReference>
<name>A0A3B0X4A2_9ZZZZ</name>
<evidence type="ECO:0000259" key="3">
    <source>
        <dbReference type="PROSITE" id="PS50883"/>
    </source>
</evidence>
<reference evidence="5" key="1">
    <citation type="submission" date="2018-06" db="EMBL/GenBank/DDBJ databases">
        <authorList>
            <person name="Zhirakovskaya E."/>
        </authorList>
    </citation>
    <scope>NUCLEOTIDE SEQUENCE</scope>
</reference>
<dbReference type="PANTHER" id="PTHR44757:SF4">
    <property type="entry name" value="DIGUANYLATE CYCLASE DGCE-RELATED"/>
    <property type="match status" value="1"/>
</dbReference>
<evidence type="ECO:0000313" key="5">
    <source>
        <dbReference type="EMBL" id="VAW51516.1"/>
    </source>
</evidence>
<dbReference type="PROSITE" id="PS50887">
    <property type="entry name" value="GGDEF"/>
    <property type="match status" value="1"/>
</dbReference>
<dbReference type="EMBL" id="UOFE01000018">
    <property type="protein sequence ID" value="VAW51516.1"/>
    <property type="molecule type" value="Genomic_DNA"/>
</dbReference>
<dbReference type="FunFam" id="3.30.70.270:FF:000001">
    <property type="entry name" value="Diguanylate cyclase domain protein"/>
    <property type="match status" value="1"/>
</dbReference>
<evidence type="ECO:0000259" key="4">
    <source>
        <dbReference type="PROSITE" id="PS50887"/>
    </source>
</evidence>
<dbReference type="SUPFAM" id="SSF55073">
    <property type="entry name" value="Nucleotide cyclase"/>
    <property type="match status" value="1"/>
</dbReference>
<dbReference type="CDD" id="cd00130">
    <property type="entry name" value="PAS"/>
    <property type="match status" value="1"/>
</dbReference>
<dbReference type="NCBIfam" id="TIGR00254">
    <property type="entry name" value="GGDEF"/>
    <property type="match status" value="1"/>
</dbReference>
<dbReference type="Gene3D" id="3.20.20.450">
    <property type="entry name" value="EAL domain"/>
    <property type="match status" value="1"/>
</dbReference>
<sequence length="940" mass="105268">MNRKSHTLQKTLALTILLIGAIGIALVIATDYTYRQLAFEQQKESTSQLIELKSTDLIEKLSEHQKNLGFRLQGESKFSNAVESSNIKDITYWLDQEFSRFYVTIGLIELEKVIVYDKNFQLVSYSERGLSIINKSRLPCTQLIEHVKSLPSLQRTKPSTSLCEYNDRPLLSTVVSIGSLKPKGYIQVITNPAHILTKIETELGIPLKIFNQKNNLLHQSNNWPVNNTSQNHLISTYTVSESGTSYMHISGASDISAFIEHLNSTRFKIILGASALTLITLLFALMILHRGLLPLNNLKRAVNSSARGEFTSVDESGYSEITTPIIAFNAMVGKIQALINDLQDEVLQHKKTEEKFKKAKDVAEKHAQQEKKQSNFLHLTMQSIVDGVITTDINGYIKTINPTAEQLTGWSESEADGKPLVQVMHALNEETLKRIYDPTENVEHKTVLDKPINAVLIQRNSNIETPVEYIVAPMRDHEDEIAGIVIIIHDESIQRSLNRQLTFQATHDALTGLINRYEFERRLKNVISMQKSEGSVNTLCYIDLDQFKLVNDTCGHTAGDELLKQITLLLQNGLEGTGTLARLGGDEFGLLLENCNITDAQEIAEKLLQVIQKFHFSWSESTFTIGASIGISSIINSTSSCEEVIGNADSACYLAKESGRNRIQVFTAEDDKLLTQQREMHWVSRINHALEENRFQLYFQVIMPLNSHEQSFILHGEILLRMINKEGDIVSPSNFLPAAERYNMITLIDEWVVEKSIQWLASQKDKVLISVNLSGMSLSNRDFLNFVVSKIKQHKVNPELLCFEITETAAISHLSTAIHFMNVLKKLGCSFALDDFGSGLSSFSYLTSLPVDYLKIDGAFVMDIDKDPMHYAMVKSINEVGQVMGIKTIAEYAASEGIIKSLREIGVDNAQGYAVARPVPLASISPETSKPVLTTVKNKN</sequence>
<dbReference type="InterPro" id="IPR035919">
    <property type="entry name" value="EAL_sf"/>
</dbReference>
<dbReference type="InterPro" id="IPR000014">
    <property type="entry name" value="PAS"/>
</dbReference>
<dbReference type="SMART" id="SM00052">
    <property type="entry name" value="EAL"/>
    <property type="match status" value="1"/>
</dbReference>
<dbReference type="InterPro" id="IPR029787">
    <property type="entry name" value="Nucleotide_cyclase"/>
</dbReference>
<dbReference type="AlphaFoldDB" id="A0A3B0X4A2"/>
<dbReference type="NCBIfam" id="TIGR00229">
    <property type="entry name" value="sensory_box"/>
    <property type="match status" value="1"/>
</dbReference>
<dbReference type="PROSITE" id="PS50883">
    <property type="entry name" value="EAL"/>
    <property type="match status" value="1"/>
</dbReference>
<organism evidence="5">
    <name type="scientific">hydrothermal vent metagenome</name>
    <dbReference type="NCBI Taxonomy" id="652676"/>
    <lineage>
        <taxon>unclassified sequences</taxon>
        <taxon>metagenomes</taxon>
        <taxon>ecological metagenomes</taxon>
    </lineage>
</organism>
<dbReference type="PROSITE" id="PS50112">
    <property type="entry name" value="PAS"/>
    <property type="match status" value="1"/>
</dbReference>
<gene>
    <name evidence="5" type="ORF">MNBD_GAMMA05-1769</name>
</gene>
<dbReference type="SUPFAM" id="SSF141868">
    <property type="entry name" value="EAL domain-like"/>
    <property type="match status" value="1"/>
</dbReference>
<feature type="coiled-coil region" evidence="1">
    <location>
        <begin position="335"/>
        <end position="369"/>
    </location>
</feature>
<dbReference type="InterPro" id="IPR043128">
    <property type="entry name" value="Rev_trsase/Diguanyl_cyclase"/>
</dbReference>
<feature type="domain" description="PAS" evidence="2">
    <location>
        <begin position="373"/>
        <end position="443"/>
    </location>
</feature>
<dbReference type="SMART" id="SM00091">
    <property type="entry name" value="PAS"/>
    <property type="match status" value="1"/>
</dbReference>
<dbReference type="Pfam" id="PF00990">
    <property type="entry name" value="GGDEF"/>
    <property type="match status" value="1"/>
</dbReference>
<protein>
    <submittedName>
        <fullName evidence="5">Diguanylate cyclase/phosphodiesterase (GGDEF &amp; EAL domains) with PAS/PAC sensor(S)</fullName>
    </submittedName>
</protein>
<keyword evidence="1" id="KW-0175">Coiled coil</keyword>
<dbReference type="SUPFAM" id="SSF55785">
    <property type="entry name" value="PYP-like sensor domain (PAS domain)"/>
    <property type="match status" value="1"/>
</dbReference>
<dbReference type="Pfam" id="PF00989">
    <property type="entry name" value="PAS"/>
    <property type="match status" value="1"/>
</dbReference>
<dbReference type="Gene3D" id="6.10.340.10">
    <property type="match status" value="1"/>
</dbReference>
<dbReference type="CDD" id="cd01948">
    <property type="entry name" value="EAL"/>
    <property type="match status" value="1"/>
</dbReference>
<accession>A0A3B0X4A2</accession>
<dbReference type="InterPro" id="IPR052155">
    <property type="entry name" value="Biofilm_reg_signaling"/>
</dbReference>
<feature type="domain" description="EAL" evidence="3">
    <location>
        <begin position="679"/>
        <end position="932"/>
    </location>
</feature>
<dbReference type="InterPro" id="IPR001633">
    <property type="entry name" value="EAL_dom"/>
</dbReference>
<evidence type="ECO:0000256" key="1">
    <source>
        <dbReference type="SAM" id="Coils"/>
    </source>
</evidence>
<dbReference type="InterPro" id="IPR013767">
    <property type="entry name" value="PAS_fold"/>
</dbReference>
<dbReference type="Pfam" id="PF00563">
    <property type="entry name" value="EAL"/>
    <property type="match status" value="1"/>
</dbReference>
<evidence type="ECO:0000259" key="2">
    <source>
        <dbReference type="PROSITE" id="PS50112"/>
    </source>
</evidence>
<feature type="domain" description="GGDEF" evidence="4">
    <location>
        <begin position="535"/>
        <end position="668"/>
    </location>
</feature>
<dbReference type="GO" id="GO:0006355">
    <property type="term" value="P:regulation of DNA-templated transcription"/>
    <property type="evidence" value="ECO:0007669"/>
    <property type="project" value="InterPro"/>
</dbReference>
<dbReference type="InterPro" id="IPR000160">
    <property type="entry name" value="GGDEF_dom"/>
</dbReference>
<dbReference type="SMART" id="SM00267">
    <property type="entry name" value="GGDEF"/>
    <property type="match status" value="1"/>
</dbReference>
<dbReference type="InterPro" id="IPR035965">
    <property type="entry name" value="PAS-like_dom_sf"/>
</dbReference>
<dbReference type="Gene3D" id="3.30.450.20">
    <property type="entry name" value="PAS domain"/>
    <property type="match status" value="1"/>
</dbReference>
<proteinExistence type="predicted"/>
<dbReference type="PANTHER" id="PTHR44757">
    <property type="entry name" value="DIGUANYLATE CYCLASE DGCP"/>
    <property type="match status" value="1"/>
</dbReference>